<keyword evidence="1" id="KW-0479">Metal-binding</keyword>
<evidence type="ECO:0000313" key="8">
    <source>
        <dbReference type="RefSeq" id="XP_010424528.1"/>
    </source>
</evidence>
<evidence type="ECO:0000256" key="4">
    <source>
        <dbReference type="PROSITE-ProRule" id="PRU00325"/>
    </source>
</evidence>
<dbReference type="InterPro" id="IPR006564">
    <property type="entry name" value="Znf_PMZ"/>
</dbReference>
<dbReference type="Pfam" id="PF04434">
    <property type="entry name" value="SWIM"/>
    <property type="match status" value="1"/>
</dbReference>
<feature type="compositionally biased region" description="Basic residues" evidence="5">
    <location>
        <begin position="242"/>
        <end position="251"/>
    </location>
</feature>
<evidence type="ECO:0000256" key="5">
    <source>
        <dbReference type="SAM" id="MobiDB-lite"/>
    </source>
</evidence>
<feature type="region of interest" description="Disordered" evidence="5">
    <location>
        <begin position="216"/>
        <end position="251"/>
    </location>
</feature>
<evidence type="ECO:0000313" key="7">
    <source>
        <dbReference type="Proteomes" id="UP000694864"/>
    </source>
</evidence>
<dbReference type="PANTHER" id="PTHR31973">
    <property type="entry name" value="POLYPROTEIN, PUTATIVE-RELATED"/>
    <property type="match status" value="1"/>
</dbReference>
<keyword evidence="2 4" id="KW-0863">Zinc-finger</keyword>
<feature type="domain" description="SWIM-type" evidence="6">
    <location>
        <begin position="140"/>
        <end position="172"/>
    </location>
</feature>
<protein>
    <submittedName>
        <fullName evidence="8">Uncharacterized protein LOC104709652</fullName>
    </submittedName>
</protein>
<dbReference type="SMART" id="SM00575">
    <property type="entry name" value="ZnF_PMZ"/>
    <property type="match status" value="1"/>
</dbReference>
<accession>A0ABM0TD37</accession>
<keyword evidence="7" id="KW-1185">Reference proteome</keyword>
<gene>
    <name evidence="8" type="primary">LOC104709652</name>
</gene>
<dbReference type="RefSeq" id="XP_010424528.1">
    <property type="nucleotide sequence ID" value="XM_010426226.1"/>
</dbReference>
<reference evidence="7" key="1">
    <citation type="journal article" date="2014" name="Nat. Commun.">
        <title>The emerging biofuel crop Camelina sativa retains a highly undifferentiated hexaploid genome structure.</title>
        <authorList>
            <person name="Kagale S."/>
            <person name="Koh C."/>
            <person name="Nixon J."/>
            <person name="Bollina V."/>
            <person name="Clarke W.E."/>
            <person name="Tuteja R."/>
            <person name="Spillane C."/>
            <person name="Robinson S.J."/>
            <person name="Links M.G."/>
            <person name="Clarke C."/>
            <person name="Higgins E.E."/>
            <person name="Huebert T."/>
            <person name="Sharpe A.G."/>
            <person name="Parkin I.A."/>
        </authorList>
    </citation>
    <scope>NUCLEOTIDE SEQUENCE [LARGE SCALE GENOMIC DNA]</scope>
    <source>
        <strain evidence="7">cv. DH55</strain>
    </source>
</reference>
<dbReference type="PANTHER" id="PTHR31973:SF187">
    <property type="entry name" value="MUTATOR TRANSPOSASE MUDRA PROTEIN"/>
    <property type="match status" value="1"/>
</dbReference>
<sequence length="272" mass="31355">MVSKAARAYTIGDFEYWWKEIENRKPACAVYLREIGLSHWTLFHFSRNRYNVMSSNIFESLNEAMVTAVDYPTVSMVEFIRAMLMRWFWCRRTKARKTKTRCTPEIEDMLIDHLEESVDCAVSSASDWIYQDNDGIGCVFTVDLENKTCTCRMFDVLKIPCCHALEASQVRGVDKYTFVDESYFVGPWTNKYKGIIMPVPNEKDTDVTETCTEVDVNPPNTKRGGGRPCKKKIPSQGEGHHGKQKRGKQKKIRKCGRCFKVGHNRKTCSTLI</sequence>
<keyword evidence="3" id="KW-0862">Zinc</keyword>
<dbReference type="InterPro" id="IPR007527">
    <property type="entry name" value="Znf_SWIM"/>
</dbReference>
<evidence type="ECO:0000256" key="1">
    <source>
        <dbReference type="ARBA" id="ARBA00022723"/>
    </source>
</evidence>
<dbReference type="GeneID" id="104709652"/>
<dbReference type="PROSITE" id="PS50966">
    <property type="entry name" value="ZF_SWIM"/>
    <property type="match status" value="1"/>
</dbReference>
<evidence type="ECO:0000256" key="2">
    <source>
        <dbReference type="ARBA" id="ARBA00022771"/>
    </source>
</evidence>
<organism evidence="7 8">
    <name type="scientific">Camelina sativa</name>
    <name type="common">False flax</name>
    <name type="synonym">Myagrum sativum</name>
    <dbReference type="NCBI Taxonomy" id="90675"/>
    <lineage>
        <taxon>Eukaryota</taxon>
        <taxon>Viridiplantae</taxon>
        <taxon>Streptophyta</taxon>
        <taxon>Embryophyta</taxon>
        <taxon>Tracheophyta</taxon>
        <taxon>Spermatophyta</taxon>
        <taxon>Magnoliopsida</taxon>
        <taxon>eudicotyledons</taxon>
        <taxon>Gunneridae</taxon>
        <taxon>Pentapetalae</taxon>
        <taxon>rosids</taxon>
        <taxon>malvids</taxon>
        <taxon>Brassicales</taxon>
        <taxon>Brassicaceae</taxon>
        <taxon>Camelineae</taxon>
        <taxon>Camelina</taxon>
    </lineage>
</organism>
<reference evidence="8" key="2">
    <citation type="submission" date="2025-08" db="UniProtKB">
        <authorList>
            <consortium name="RefSeq"/>
        </authorList>
    </citation>
    <scope>IDENTIFICATION</scope>
    <source>
        <tissue evidence="8">Leaf</tissue>
    </source>
</reference>
<evidence type="ECO:0000256" key="3">
    <source>
        <dbReference type="ARBA" id="ARBA00022833"/>
    </source>
</evidence>
<feature type="compositionally biased region" description="Basic residues" evidence="5">
    <location>
        <begin position="224"/>
        <end position="233"/>
    </location>
</feature>
<evidence type="ECO:0000259" key="6">
    <source>
        <dbReference type="PROSITE" id="PS50966"/>
    </source>
</evidence>
<dbReference type="Proteomes" id="UP000694864">
    <property type="component" value="Chromosome 8"/>
</dbReference>
<name>A0ABM0TD37_CAMSA</name>
<proteinExistence type="predicted"/>